<keyword evidence="2" id="KW-1185">Reference proteome</keyword>
<organism evidence="1 2">
    <name type="scientific">Dactylellina haptotyla (strain CBS 200.50)</name>
    <name type="common">Nematode-trapping fungus</name>
    <name type="synonym">Monacrosporium haptotylum</name>
    <dbReference type="NCBI Taxonomy" id="1284197"/>
    <lineage>
        <taxon>Eukaryota</taxon>
        <taxon>Fungi</taxon>
        <taxon>Dikarya</taxon>
        <taxon>Ascomycota</taxon>
        <taxon>Pezizomycotina</taxon>
        <taxon>Orbiliomycetes</taxon>
        <taxon>Orbiliales</taxon>
        <taxon>Orbiliaceae</taxon>
        <taxon>Dactylellina</taxon>
    </lineage>
</organism>
<evidence type="ECO:0000313" key="2">
    <source>
        <dbReference type="Proteomes" id="UP000015100"/>
    </source>
</evidence>
<dbReference type="AlphaFoldDB" id="S8BKJ0"/>
<reference evidence="1 2" key="1">
    <citation type="journal article" date="2013" name="PLoS Genet.">
        <title>Genomic mechanisms accounting for the adaptation to parasitism in nematode-trapping fungi.</title>
        <authorList>
            <person name="Meerupati T."/>
            <person name="Andersson K.M."/>
            <person name="Friman E."/>
            <person name="Kumar D."/>
            <person name="Tunlid A."/>
            <person name="Ahren D."/>
        </authorList>
    </citation>
    <scope>NUCLEOTIDE SEQUENCE [LARGE SCALE GENOMIC DNA]</scope>
    <source>
        <strain evidence="1 2">CBS 200.50</strain>
    </source>
</reference>
<dbReference type="InterPro" id="IPR027796">
    <property type="entry name" value="OTT_1508_deam-like"/>
</dbReference>
<accession>S8BKJ0</accession>
<dbReference type="OrthoDB" id="5316553at2759"/>
<dbReference type="EMBL" id="AQGS01001030">
    <property type="protein sequence ID" value="EPS35782.1"/>
    <property type="molecule type" value="Genomic_DNA"/>
</dbReference>
<dbReference type="HOGENOM" id="CLU_460002_0_0_1"/>
<name>S8BKJ0_DACHA</name>
<protein>
    <submittedName>
        <fullName evidence="1">Uncharacterized protein</fullName>
    </submittedName>
</protein>
<sequence length="604" mass="67498">MATPSITQTHIYALSRVLPYTQASAGEKRSDTSATVDQSLPESEKSIIKRKSVLDGLATLIARNPNDTVTVAASRKPNQLTIYYAKTTPFTDDDSTALESLKTVLLDKSEKTVGQHSGRIINTVSELCLPAIVSRCEKLLPFAQELGISSDSQDDKFTIIIVPDEATVWEYITTLFGTNRLQNSNLKHVIRGLILNGPKKGKRKDTLETYLYMAGIMSRLLVNGLSIWRTGEKYTSPSGTPCAAGECGIFLAKTVFKADDPAGVYFESEELMGRFTDVILQVGAYSEASLELAAYTLRDRHFKKCLKEDRVIFEEIKLPKPSKFQVSEKPVDSINALLSKVKAAAITEEQVLRYYPEAGGRLKVPKSQSVECHVHCELSLLLDIIRREHTGKPAVKSLNVRYGCSRESCYLCEAYISVFRNKVVGGELRKFLQPEISDMEIPAEIKMEPKIEKPETTREDDLANMFSQLKGITTQHGKTLRSWFSQIGQVEKETSPLKIAAPVLPIEPEVRLTTPKEQPVESIVEEEEDFARSPGYTRGYRQICADWKFPKRTPKVVRDEIEGKIRARIEHIYTTCRLLPPPRESVSVHFAAAIDTISISDGCQ</sequence>
<gene>
    <name evidence="1" type="ORF">H072_10738</name>
</gene>
<dbReference type="Proteomes" id="UP000015100">
    <property type="component" value="Unassembled WGS sequence"/>
</dbReference>
<dbReference type="OMA" id="DIMAFIN"/>
<reference evidence="2" key="2">
    <citation type="submission" date="2013-04" db="EMBL/GenBank/DDBJ databases">
        <title>Genomic mechanisms accounting for the adaptation to parasitism in nematode-trapping fungi.</title>
        <authorList>
            <person name="Ahren D.G."/>
        </authorList>
    </citation>
    <scope>NUCLEOTIDE SEQUENCE [LARGE SCALE GENOMIC DNA]</scope>
    <source>
        <strain evidence="2">CBS 200.50</strain>
    </source>
</reference>
<dbReference type="Pfam" id="PF14441">
    <property type="entry name" value="OTT_1508_deam"/>
    <property type="match status" value="1"/>
</dbReference>
<comment type="caution">
    <text evidence="1">The sequence shown here is derived from an EMBL/GenBank/DDBJ whole genome shotgun (WGS) entry which is preliminary data.</text>
</comment>
<evidence type="ECO:0000313" key="1">
    <source>
        <dbReference type="EMBL" id="EPS35782.1"/>
    </source>
</evidence>
<proteinExistence type="predicted"/>